<evidence type="ECO:0000256" key="9">
    <source>
        <dbReference type="RuleBase" id="RU361221"/>
    </source>
</evidence>
<evidence type="ECO:0000256" key="2">
    <source>
        <dbReference type="ARBA" id="ARBA00022448"/>
    </source>
</evidence>
<dbReference type="WBParaSite" id="EVEC_0000720501-mRNA-1">
    <property type="protein sequence ID" value="EVEC_0000720501-mRNA-1"/>
    <property type="gene ID" value="EVEC_0000720501"/>
</dbReference>
<dbReference type="SMART" id="SM00116">
    <property type="entry name" value="CBS"/>
    <property type="match status" value="2"/>
</dbReference>
<dbReference type="Gene3D" id="3.90.1280.20">
    <property type="match status" value="1"/>
</dbReference>
<comment type="subcellular location">
    <subcellularLocation>
        <location evidence="1">Endosome membrane</location>
        <topology evidence="1">Multi-pass membrane protein</topology>
    </subcellularLocation>
    <subcellularLocation>
        <location evidence="9">Membrane</location>
        <topology evidence="9">Multi-pass membrane protein</topology>
    </subcellularLocation>
</comment>
<dbReference type="InterPro" id="IPR046342">
    <property type="entry name" value="CBS_dom_sf"/>
</dbReference>
<dbReference type="InterPro" id="IPR000644">
    <property type="entry name" value="CBS_dom"/>
</dbReference>
<sequence>MIEGSRIRSESGEEDDTLGAPATTRRSFKSLILCFRLYFITCFSKYGDFHTIDWQRDLARDRIRHKSVAARRKDFPFGTLFAMWDAGSGWACVLMVGLAAGAIAGIIDIGARWMSDLKDGICADRFWLDREHCCWSANDSNYKDDDCSAWISWPKIFDYDNKDFFYRTLELFFYCSWSVLMAGLTVLLVKVFAPYACGSGIPEIKCILSGFVIRGYLGKWTFIIKSVGLILASASGLNLGKEGPMVHLACCIGNIFSYLFPKYGHNEAKKREILSASAAAGVSVAFGAPIGGVLFSLEEASYYFPLKTMWRSFFCALIAGIILRIMNPFGSDQTSLFHVDYSMKWTFVELIPFGGLGVFGGVIGSFFIWANLKWCRLRKSNRLLGSNPVYEVLIVTFITAFVSFFNPYTRKSSSSLIKQLFDRCGPKDYMSDLCDYQNKTFTWDKSAFIQLIFALIVKLLLTIFTFGIKVPSGLFVPSLAMGAIAGRLLGITVEGFVTTLQSSGIHNSMWSCEVGKNCVMPGLYAMVGAAAVLGGVTRMTVSLVVIMFELTGSLEFIVPTMVAVMFAKWVGDAIYRMGIYDSHIDLNGYPFLDNKGEYPYSTLAVQVMKPGAGNSLSNLRNLRVITQDSMTVGELELLLRETDYNGFPVVVSEENYSLVGFCTRRDIQVALHSARRTQPYVVTNSVVYFSNSVPEERGGSPAPLRLRKLIDLAPMTVTDQTPMETVIDMFRKLGLRQVLVTHSGRLLGIITKKDVLHFMKRAE</sequence>
<dbReference type="GO" id="GO:0005247">
    <property type="term" value="F:voltage-gated chloride channel activity"/>
    <property type="evidence" value="ECO:0007669"/>
    <property type="project" value="TreeGrafter"/>
</dbReference>
<evidence type="ECO:0000313" key="11">
    <source>
        <dbReference type="EMBL" id="VDD91975.1"/>
    </source>
</evidence>
<feature type="transmembrane region" description="Helical" evidence="9">
    <location>
        <begin position="474"/>
        <end position="497"/>
    </location>
</feature>
<dbReference type="Gene3D" id="1.10.3080.10">
    <property type="entry name" value="Clc chloride channel"/>
    <property type="match status" value="1"/>
</dbReference>
<evidence type="ECO:0000313" key="12">
    <source>
        <dbReference type="Proteomes" id="UP000274131"/>
    </source>
</evidence>
<dbReference type="EMBL" id="UXUI01008623">
    <property type="protein sequence ID" value="VDD91975.1"/>
    <property type="molecule type" value="Genomic_DNA"/>
</dbReference>
<dbReference type="InterPro" id="IPR014743">
    <property type="entry name" value="Cl-channel_core"/>
</dbReference>
<dbReference type="PANTHER" id="PTHR45711">
    <property type="entry name" value="CHLORIDE CHANNEL PROTEIN"/>
    <property type="match status" value="1"/>
</dbReference>
<keyword evidence="2 9" id="KW-0813">Transport</keyword>
<feature type="transmembrane region" description="Helical" evidence="9">
    <location>
        <begin position="309"/>
        <end position="326"/>
    </location>
</feature>
<dbReference type="GO" id="GO:0005769">
    <property type="term" value="C:early endosome"/>
    <property type="evidence" value="ECO:0007669"/>
    <property type="project" value="TreeGrafter"/>
</dbReference>
<gene>
    <name evidence="11" type="ORF">EVEC_LOCUS6726</name>
</gene>
<feature type="transmembrane region" description="Helical" evidence="9">
    <location>
        <begin position="245"/>
        <end position="261"/>
    </location>
</feature>
<feature type="transmembrane region" description="Helical" evidence="9">
    <location>
        <begin position="389"/>
        <end position="408"/>
    </location>
</feature>
<proteinExistence type="inferred from homology"/>
<keyword evidence="12" id="KW-1185">Reference proteome</keyword>
<dbReference type="Pfam" id="PF00571">
    <property type="entry name" value="CBS"/>
    <property type="match status" value="2"/>
</dbReference>
<dbReference type="OrthoDB" id="44789at2759"/>
<dbReference type="GO" id="GO:0008021">
    <property type="term" value="C:synaptic vesicle"/>
    <property type="evidence" value="ECO:0007669"/>
    <property type="project" value="TreeGrafter"/>
</dbReference>
<reference evidence="11 12" key="2">
    <citation type="submission" date="2018-10" db="EMBL/GenBank/DDBJ databases">
        <authorList>
            <consortium name="Pathogen Informatics"/>
        </authorList>
    </citation>
    <scope>NUCLEOTIDE SEQUENCE [LARGE SCALE GENOMIC DNA]</scope>
</reference>
<feature type="transmembrane region" description="Helical" evidence="9">
    <location>
        <begin position="347"/>
        <end position="369"/>
    </location>
</feature>
<dbReference type="Gene3D" id="3.10.580.20">
    <property type="match status" value="1"/>
</dbReference>
<organism evidence="13">
    <name type="scientific">Enterobius vermicularis</name>
    <name type="common">Human pinworm</name>
    <dbReference type="NCBI Taxonomy" id="51028"/>
    <lineage>
        <taxon>Eukaryota</taxon>
        <taxon>Metazoa</taxon>
        <taxon>Ecdysozoa</taxon>
        <taxon>Nematoda</taxon>
        <taxon>Chromadorea</taxon>
        <taxon>Rhabditida</taxon>
        <taxon>Spirurina</taxon>
        <taxon>Oxyuridomorpha</taxon>
        <taxon>Oxyuroidea</taxon>
        <taxon>Oxyuridae</taxon>
        <taxon>Enterobius</taxon>
    </lineage>
</organism>
<evidence type="ECO:0000256" key="4">
    <source>
        <dbReference type="ARBA" id="ARBA00022989"/>
    </source>
</evidence>
<keyword evidence="8" id="KW-0129">CBS domain</keyword>
<dbReference type="SUPFAM" id="SSF54631">
    <property type="entry name" value="CBS-domain pair"/>
    <property type="match status" value="1"/>
</dbReference>
<keyword evidence="4 9" id="KW-1133">Transmembrane helix</keyword>
<evidence type="ECO:0000256" key="1">
    <source>
        <dbReference type="ARBA" id="ARBA00004337"/>
    </source>
</evidence>
<dbReference type="SUPFAM" id="SSF81340">
    <property type="entry name" value="Clc chloride channel"/>
    <property type="match status" value="1"/>
</dbReference>
<evidence type="ECO:0000256" key="8">
    <source>
        <dbReference type="PROSITE-ProRule" id="PRU00703"/>
    </source>
</evidence>
<keyword evidence="6 9" id="KW-0472">Membrane</keyword>
<dbReference type="AlphaFoldDB" id="A0A0N4V9T2"/>
<dbReference type="FunFam" id="1.10.3080.10:FF:000011">
    <property type="entry name" value="Chloride channel protein"/>
    <property type="match status" value="1"/>
</dbReference>
<feature type="transmembrane region" description="Helical" evidence="9">
    <location>
        <begin position="273"/>
        <end position="297"/>
    </location>
</feature>
<evidence type="ECO:0000313" key="13">
    <source>
        <dbReference type="WBParaSite" id="EVEC_0000720501-mRNA-1"/>
    </source>
</evidence>
<dbReference type="PANTHER" id="PTHR45711:SF6">
    <property type="entry name" value="CHLORIDE CHANNEL PROTEIN"/>
    <property type="match status" value="1"/>
</dbReference>
<keyword evidence="7 9" id="KW-0868">Chloride</keyword>
<feature type="transmembrane region" description="Helical" evidence="9">
    <location>
        <begin position="217"/>
        <end position="239"/>
    </location>
</feature>
<keyword evidence="5 9" id="KW-0406">Ion transport</keyword>
<accession>A0A0N4V9T2</accession>
<dbReference type="STRING" id="51028.A0A0N4V9T2"/>
<dbReference type="PROSITE" id="PS51371">
    <property type="entry name" value="CBS"/>
    <property type="match status" value="2"/>
</dbReference>
<dbReference type="Proteomes" id="UP000274131">
    <property type="component" value="Unassembled WGS sequence"/>
</dbReference>
<feature type="domain" description="CBS" evidence="10">
    <location>
        <begin position="618"/>
        <end position="677"/>
    </location>
</feature>
<reference evidence="13" key="1">
    <citation type="submission" date="2016-04" db="UniProtKB">
        <authorList>
            <consortium name="WormBaseParasite"/>
        </authorList>
    </citation>
    <scope>IDENTIFICATION</scope>
</reference>
<evidence type="ECO:0000256" key="5">
    <source>
        <dbReference type="ARBA" id="ARBA00023065"/>
    </source>
</evidence>
<feature type="transmembrane region" description="Helical" evidence="9">
    <location>
        <begin position="81"/>
        <end position="107"/>
    </location>
</feature>
<dbReference type="PRINTS" id="PR00762">
    <property type="entry name" value="CLCHANNEL"/>
</dbReference>
<feature type="transmembrane region" description="Helical" evidence="9">
    <location>
        <begin position="171"/>
        <end position="196"/>
    </location>
</feature>
<comment type="similarity">
    <text evidence="9">Belongs to the chloride channel (TC 2.A.49) family.</text>
</comment>
<evidence type="ECO:0000259" key="10">
    <source>
        <dbReference type="PROSITE" id="PS51371"/>
    </source>
</evidence>
<protein>
    <recommendedName>
        <fullName evidence="9">Chloride channel protein</fullName>
    </recommendedName>
</protein>
<feature type="transmembrane region" description="Helical" evidence="9">
    <location>
        <begin position="518"/>
        <end position="537"/>
    </location>
</feature>
<dbReference type="CDD" id="cd04591">
    <property type="entry name" value="CBS_pair_voltage-gated_CLC_euk_bac"/>
    <property type="match status" value="1"/>
</dbReference>
<dbReference type="InterPro" id="IPR001807">
    <property type="entry name" value="ClC"/>
</dbReference>
<dbReference type="GO" id="GO:0005794">
    <property type="term" value="C:Golgi apparatus"/>
    <property type="evidence" value="ECO:0007669"/>
    <property type="project" value="TreeGrafter"/>
</dbReference>
<keyword evidence="3 9" id="KW-0812">Transmembrane</keyword>
<name>A0A0N4V9T2_ENTVE</name>
<dbReference type="Pfam" id="PF00654">
    <property type="entry name" value="Voltage_CLC"/>
    <property type="match status" value="1"/>
</dbReference>
<dbReference type="CDD" id="cd03684">
    <property type="entry name" value="ClC_3_like"/>
    <property type="match status" value="1"/>
</dbReference>
<evidence type="ECO:0000256" key="6">
    <source>
        <dbReference type="ARBA" id="ARBA00023136"/>
    </source>
</evidence>
<feature type="domain" description="CBS" evidence="10">
    <location>
        <begin position="709"/>
        <end position="763"/>
    </location>
</feature>
<evidence type="ECO:0000256" key="3">
    <source>
        <dbReference type="ARBA" id="ARBA00022692"/>
    </source>
</evidence>
<evidence type="ECO:0000256" key="7">
    <source>
        <dbReference type="ARBA" id="ARBA00023214"/>
    </source>
</evidence>
<feature type="transmembrane region" description="Helical" evidence="9">
    <location>
        <begin position="543"/>
        <end position="567"/>
    </location>
</feature>
<dbReference type="GO" id="GO:0005886">
    <property type="term" value="C:plasma membrane"/>
    <property type="evidence" value="ECO:0007669"/>
    <property type="project" value="TreeGrafter"/>
</dbReference>
<dbReference type="GO" id="GO:0010008">
    <property type="term" value="C:endosome membrane"/>
    <property type="evidence" value="ECO:0007669"/>
    <property type="project" value="UniProtKB-SubCell"/>
</dbReference>
<feature type="transmembrane region" description="Helical" evidence="9">
    <location>
        <begin position="447"/>
        <end position="468"/>
    </location>
</feature>